<accession>A0A8S1IQG8</accession>
<keyword evidence="3" id="KW-1185">Reference proteome</keyword>
<dbReference type="InterPro" id="IPR000719">
    <property type="entry name" value="Prot_kinase_dom"/>
</dbReference>
<organism evidence="2 3">
    <name type="scientific">Ostreobium quekettii</name>
    <dbReference type="NCBI Taxonomy" id="121088"/>
    <lineage>
        <taxon>Eukaryota</taxon>
        <taxon>Viridiplantae</taxon>
        <taxon>Chlorophyta</taxon>
        <taxon>core chlorophytes</taxon>
        <taxon>Ulvophyceae</taxon>
        <taxon>TCBD clade</taxon>
        <taxon>Bryopsidales</taxon>
        <taxon>Ostreobineae</taxon>
        <taxon>Ostreobiaceae</taxon>
        <taxon>Ostreobium</taxon>
    </lineage>
</organism>
<name>A0A8S1IQG8_9CHLO</name>
<dbReference type="SUPFAM" id="SSF56112">
    <property type="entry name" value="Protein kinase-like (PK-like)"/>
    <property type="match status" value="1"/>
</dbReference>
<dbReference type="Gene3D" id="3.30.200.20">
    <property type="entry name" value="Phosphorylase Kinase, domain 1"/>
    <property type="match status" value="1"/>
</dbReference>
<dbReference type="EMBL" id="CAJHUC010000373">
    <property type="protein sequence ID" value="CAD7695647.1"/>
    <property type="molecule type" value="Genomic_DNA"/>
</dbReference>
<proteinExistence type="predicted"/>
<reference evidence="2" key="1">
    <citation type="submission" date="2020-12" db="EMBL/GenBank/DDBJ databases">
        <authorList>
            <person name="Iha C."/>
        </authorList>
    </citation>
    <scope>NUCLEOTIDE SEQUENCE</scope>
</reference>
<dbReference type="AlphaFoldDB" id="A0A8S1IQG8"/>
<dbReference type="PROSITE" id="PS50011">
    <property type="entry name" value="PROTEIN_KINASE_DOM"/>
    <property type="match status" value="1"/>
</dbReference>
<feature type="domain" description="Protein kinase" evidence="1">
    <location>
        <begin position="24"/>
        <end position="147"/>
    </location>
</feature>
<dbReference type="InterPro" id="IPR011009">
    <property type="entry name" value="Kinase-like_dom_sf"/>
</dbReference>
<evidence type="ECO:0000259" key="1">
    <source>
        <dbReference type="PROSITE" id="PS50011"/>
    </source>
</evidence>
<dbReference type="GO" id="GO:0004672">
    <property type="term" value="F:protein kinase activity"/>
    <property type="evidence" value="ECO:0007669"/>
    <property type="project" value="InterPro"/>
</dbReference>
<dbReference type="OrthoDB" id="193931at2759"/>
<protein>
    <recommendedName>
        <fullName evidence="1">Protein kinase domain-containing protein</fullName>
    </recommendedName>
</protein>
<dbReference type="Proteomes" id="UP000708148">
    <property type="component" value="Unassembled WGS sequence"/>
</dbReference>
<gene>
    <name evidence="2" type="ORF">OSTQU699_LOCUS1008</name>
</gene>
<evidence type="ECO:0000313" key="2">
    <source>
        <dbReference type="EMBL" id="CAD7695647.1"/>
    </source>
</evidence>
<comment type="caution">
    <text evidence="2">The sequence shown here is derived from an EMBL/GenBank/DDBJ whole genome shotgun (WGS) entry which is preliminary data.</text>
</comment>
<sequence length="147" mass="15891">MGICLSCEGGVVPRASELGLPRNFTVLKELGAGGEGRTYLIRERLENGRSELFAAKVAARGPGLDVNCLLQGIRNQCALSHVNIVRLLEVILTHSHVIIKLEYARGGELSGGCSVQWRVLLVARCTPATACPVLLLWLVWRVGHALP</sequence>
<evidence type="ECO:0000313" key="3">
    <source>
        <dbReference type="Proteomes" id="UP000708148"/>
    </source>
</evidence>
<dbReference type="GO" id="GO:0005524">
    <property type="term" value="F:ATP binding"/>
    <property type="evidence" value="ECO:0007669"/>
    <property type="project" value="InterPro"/>
</dbReference>